<gene>
    <name evidence="1" type="ORF">GOP47_0016762</name>
</gene>
<protein>
    <submittedName>
        <fullName evidence="1">Uncharacterized protein</fullName>
    </submittedName>
</protein>
<reference evidence="1" key="1">
    <citation type="submission" date="2021-01" db="EMBL/GenBank/DDBJ databases">
        <title>Adiantum capillus-veneris genome.</title>
        <authorList>
            <person name="Fang Y."/>
            <person name="Liao Q."/>
        </authorList>
    </citation>
    <scope>NUCLEOTIDE SEQUENCE</scope>
    <source>
        <strain evidence="1">H3</strain>
        <tissue evidence="1">Leaf</tissue>
    </source>
</reference>
<comment type="caution">
    <text evidence="1">The sequence shown here is derived from an EMBL/GenBank/DDBJ whole genome shotgun (WGS) entry which is preliminary data.</text>
</comment>
<dbReference type="EMBL" id="JABFUD020000016">
    <property type="protein sequence ID" value="KAI5068417.1"/>
    <property type="molecule type" value="Genomic_DNA"/>
</dbReference>
<organism evidence="1 2">
    <name type="scientific">Adiantum capillus-veneris</name>
    <name type="common">Maidenhair fern</name>
    <dbReference type="NCBI Taxonomy" id="13818"/>
    <lineage>
        <taxon>Eukaryota</taxon>
        <taxon>Viridiplantae</taxon>
        <taxon>Streptophyta</taxon>
        <taxon>Embryophyta</taxon>
        <taxon>Tracheophyta</taxon>
        <taxon>Polypodiopsida</taxon>
        <taxon>Polypodiidae</taxon>
        <taxon>Polypodiales</taxon>
        <taxon>Pteridineae</taxon>
        <taxon>Pteridaceae</taxon>
        <taxon>Vittarioideae</taxon>
        <taxon>Adiantum</taxon>
    </lineage>
</organism>
<dbReference type="Proteomes" id="UP000886520">
    <property type="component" value="Chromosome 16"/>
</dbReference>
<keyword evidence="2" id="KW-1185">Reference proteome</keyword>
<evidence type="ECO:0000313" key="1">
    <source>
        <dbReference type="EMBL" id="KAI5068417.1"/>
    </source>
</evidence>
<sequence length="82" mass="9603">MARVCPYHLSKLQYNTYTNERYQLTATLKMQKSMHPQPSINQEYAPSQEVLDVDFEDAQEYASSTKRQPRVCTLTRGSRCRL</sequence>
<name>A0A9D4UIN8_ADICA</name>
<dbReference type="AlphaFoldDB" id="A0A9D4UIN8"/>
<evidence type="ECO:0000313" key="2">
    <source>
        <dbReference type="Proteomes" id="UP000886520"/>
    </source>
</evidence>
<proteinExistence type="predicted"/>
<accession>A0A9D4UIN8</accession>